<reference evidence="2" key="1">
    <citation type="submission" date="2021-01" db="EMBL/GenBank/DDBJ databases">
        <authorList>
            <person name="Corre E."/>
            <person name="Pelletier E."/>
            <person name="Niang G."/>
            <person name="Scheremetjew M."/>
            <person name="Finn R."/>
            <person name="Kale V."/>
            <person name="Holt S."/>
            <person name="Cochrane G."/>
            <person name="Meng A."/>
            <person name="Brown T."/>
            <person name="Cohen L."/>
        </authorList>
    </citation>
    <scope>NUCLEOTIDE SEQUENCE</scope>
    <source>
        <strain evidence="2">CCMP2877</strain>
    </source>
</reference>
<proteinExistence type="predicted"/>
<sequence>MLLEDAGLRLQLLGGLLKCLDLVSALERLAHVVLHRELHVVHLSGGWGVRLGLGFGLWFGYGLGWFGLVWVGLAWFGLGANPNAEGLFSYLDVERRELVKLLQVVVLGAELGEGG</sequence>
<organism evidence="2">
    <name type="scientific">Phaeomonas parva</name>
    <dbReference type="NCBI Taxonomy" id="124430"/>
    <lineage>
        <taxon>Eukaryota</taxon>
        <taxon>Sar</taxon>
        <taxon>Stramenopiles</taxon>
        <taxon>Ochrophyta</taxon>
        <taxon>Pinguiophyceae</taxon>
        <taxon>Pinguiochrysidales</taxon>
        <taxon>Pinguiochrysidaceae</taxon>
        <taxon>Phaeomonas</taxon>
    </lineage>
</organism>
<keyword evidence="1" id="KW-1133">Transmembrane helix</keyword>
<dbReference type="AlphaFoldDB" id="A0A7S1XMH1"/>
<evidence type="ECO:0000256" key="1">
    <source>
        <dbReference type="SAM" id="Phobius"/>
    </source>
</evidence>
<gene>
    <name evidence="2" type="ORF">PPAR1163_LOCUS7080</name>
</gene>
<name>A0A7S1XMH1_9STRA</name>
<keyword evidence="1" id="KW-0812">Transmembrane</keyword>
<evidence type="ECO:0000313" key="2">
    <source>
        <dbReference type="EMBL" id="CAD9248720.1"/>
    </source>
</evidence>
<dbReference type="EMBL" id="HBGJ01011298">
    <property type="protein sequence ID" value="CAD9248720.1"/>
    <property type="molecule type" value="Transcribed_RNA"/>
</dbReference>
<keyword evidence="1" id="KW-0472">Membrane</keyword>
<protein>
    <submittedName>
        <fullName evidence="2">Uncharacterized protein</fullName>
    </submittedName>
</protein>
<feature type="transmembrane region" description="Helical" evidence="1">
    <location>
        <begin position="58"/>
        <end position="78"/>
    </location>
</feature>
<accession>A0A7S1XMH1</accession>